<dbReference type="EMBL" id="KI395895">
    <property type="protein sequence ID" value="ERM97710.1"/>
    <property type="molecule type" value="Genomic_DNA"/>
</dbReference>
<sequence>MAMRSCDIRMASKGGPGYTNALPMDGKPLDPRYMTKDNDGGSLLGSGSKDACAAGYGGGKGGKEVIGSDAYVEDESGPEVKYGFVIINGSIGSSYRGENTMNGSYIVNGDVSGLFHDHRSTYLDHAQVHRSMDSCVDLLRERVIEDGEDLEPQKYVHVLNESHEALRSGGSAEDLRSVDSLEDVPDLRMDLLRK</sequence>
<evidence type="ECO:0000313" key="1">
    <source>
        <dbReference type="EMBL" id="ERM97710.1"/>
    </source>
</evidence>
<accession>W1NRS1</accession>
<feature type="non-terminal residue" evidence="1">
    <location>
        <position position="194"/>
    </location>
</feature>
<organism evidence="1 2">
    <name type="scientific">Amborella trichopoda</name>
    <dbReference type="NCBI Taxonomy" id="13333"/>
    <lineage>
        <taxon>Eukaryota</taxon>
        <taxon>Viridiplantae</taxon>
        <taxon>Streptophyta</taxon>
        <taxon>Embryophyta</taxon>
        <taxon>Tracheophyta</taxon>
        <taxon>Spermatophyta</taxon>
        <taxon>Magnoliopsida</taxon>
        <taxon>Amborellales</taxon>
        <taxon>Amborellaceae</taxon>
        <taxon>Amborella</taxon>
    </lineage>
</organism>
<keyword evidence="2" id="KW-1185">Reference proteome</keyword>
<name>W1NRS1_AMBTC</name>
<dbReference type="Gramene" id="ERM97710">
    <property type="protein sequence ID" value="ERM97710"/>
    <property type="gene ID" value="AMTR_s00121p00081340"/>
</dbReference>
<evidence type="ECO:0000313" key="2">
    <source>
        <dbReference type="Proteomes" id="UP000017836"/>
    </source>
</evidence>
<dbReference type="HOGENOM" id="CLU_1405793_0_0_1"/>
<gene>
    <name evidence="1" type="ORF">AMTR_s00121p00081340</name>
</gene>
<protein>
    <submittedName>
        <fullName evidence="1">Uncharacterized protein</fullName>
    </submittedName>
</protein>
<dbReference type="AlphaFoldDB" id="W1NRS1"/>
<reference evidence="2" key="1">
    <citation type="journal article" date="2013" name="Science">
        <title>The Amborella genome and the evolution of flowering plants.</title>
        <authorList>
            <consortium name="Amborella Genome Project"/>
        </authorList>
    </citation>
    <scope>NUCLEOTIDE SEQUENCE [LARGE SCALE GENOMIC DNA]</scope>
</reference>
<proteinExistence type="predicted"/>
<dbReference type="Proteomes" id="UP000017836">
    <property type="component" value="Unassembled WGS sequence"/>
</dbReference>